<dbReference type="EMBL" id="KN846953">
    <property type="protein sequence ID" value="KIV79269.1"/>
    <property type="molecule type" value="Genomic_DNA"/>
</dbReference>
<feature type="region of interest" description="Disordered" evidence="1">
    <location>
        <begin position="669"/>
        <end position="697"/>
    </location>
</feature>
<feature type="compositionally biased region" description="Basic and acidic residues" evidence="1">
    <location>
        <begin position="62"/>
        <end position="82"/>
    </location>
</feature>
<feature type="region of interest" description="Disordered" evidence="1">
    <location>
        <begin position="191"/>
        <end position="213"/>
    </location>
</feature>
<feature type="compositionally biased region" description="Polar residues" evidence="1">
    <location>
        <begin position="20"/>
        <end position="30"/>
    </location>
</feature>
<feature type="compositionally biased region" description="Basic and acidic residues" evidence="1">
    <location>
        <begin position="371"/>
        <end position="384"/>
    </location>
</feature>
<evidence type="ECO:0000313" key="2">
    <source>
        <dbReference type="EMBL" id="KIV79269.1"/>
    </source>
</evidence>
<gene>
    <name evidence="2" type="ORF">PV11_06837</name>
</gene>
<evidence type="ECO:0000256" key="1">
    <source>
        <dbReference type="SAM" id="MobiDB-lite"/>
    </source>
</evidence>
<feature type="region of interest" description="Disordered" evidence="1">
    <location>
        <begin position="1"/>
        <end position="110"/>
    </location>
</feature>
<feature type="compositionally biased region" description="Basic and acidic residues" evidence="1">
    <location>
        <begin position="506"/>
        <end position="525"/>
    </location>
</feature>
<feature type="compositionally biased region" description="Polar residues" evidence="1">
    <location>
        <begin position="83"/>
        <end position="103"/>
    </location>
</feature>
<proteinExistence type="predicted"/>
<feature type="compositionally biased region" description="Basic and acidic residues" evidence="1">
    <location>
        <begin position="625"/>
        <end position="634"/>
    </location>
</feature>
<reference evidence="2 3" key="1">
    <citation type="submission" date="2015-01" db="EMBL/GenBank/DDBJ databases">
        <title>The Genome Sequence of Exophiala sideris CBS121828.</title>
        <authorList>
            <consortium name="The Broad Institute Genomics Platform"/>
            <person name="Cuomo C."/>
            <person name="de Hoog S."/>
            <person name="Gorbushina A."/>
            <person name="Stielow B."/>
            <person name="Teixiera M."/>
            <person name="Abouelleil A."/>
            <person name="Chapman S.B."/>
            <person name="Priest M."/>
            <person name="Young S.K."/>
            <person name="Wortman J."/>
            <person name="Nusbaum C."/>
            <person name="Birren B."/>
        </authorList>
    </citation>
    <scope>NUCLEOTIDE SEQUENCE [LARGE SCALE GENOMIC DNA]</scope>
    <source>
        <strain evidence="2 3">CBS 121828</strain>
    </source>
</reference>
<dbReference type="AlphaFoldDB" id="A0A0D1YEM6"/>
<name>A0A0D1YEM6_9EURO</name>
<feature type="region of interest" description="Disordered" evidence="1">
    <location>
        <begin position="365"/>
        <end position="436"/>
    </location>
</feature>
<feature type="region of interest" description="Disordered" evidence="1">
    <location>
        <begin position="506"/>
        <end position="653"/>
    </location>
</feature>
<dbReference type="OrthoDB" id="4121327at2759"/>
<evidence type="ECO:0000313" key="3">
    <source>
        <dbReference type="Proteomes" id="UP000053599"/>
    </source>
</evidence>
<feature type="region of interest" description="Disordered" evidence="1">
    <location>
        <begin position="464"/>
        <end position="488"/>
    </location>
</feature>
<feature type="compositionally biased region" description="Polar residues" evidence="1">
    <location>
        <begin position="388"/>
        <end position="418"/>
    </location>
</feature>
<dbReference type="HOGENOM" id="CLU_395359_0_0_1"/>
<protein>
    <submittedName>
        <fullName evidence="2">Uncharacterized protein</fullName>
    </submittedName>
</protein>
<sequence length="697" mass="76563">MFLSSDPAIPQARSDRLATKNRTANNGPRSSSDEARSSGRLGSVQQQPGRSVMPSEWLEQELIDKSRHPSDNEAGHIDRRGESSYQSWQQPDLHTQETAQQGEENPREDRLEITSQQLSTPLYDPRLALPEQKQADASEPAHNADQAYKIRTYYAPGLDAFLQREAQLQQEANRQTGRSDIDSLFESSDVEGDNSMLQQPSEPLQHHGPIPGLFDHRPPPQHVVLEALSSNDDLFDESGHILPEISSRLKQNLENGVDTHIPSRDIGWYHPAEPQAEYRQFGLNNDSGAETEPFAPPRESLSLGSYESATAKLVRAEVQADPYVSAYHDNRHSLDSDDEAECEAQFHWLSCGCAVGHCHCESPSLNDTDEFDRHASSDRFRTDPRPSQPMSHAASSHSTGVGSASPQRQSAPGTTSIAPSRVDTPRPPTEDRVKPPFIIYDLDNKILTTVEGEAYEETIAGSVSRGVGPVHHGDRSSTPSPTSAGGRYPPVPGWDHESVARCIEREISVPPPEREMAMPPRDRDISMPPPGRQVSVPRADVEMSVTESVVFGVDKASDPPVERPNVPPVPHNTGPLKQPKRGERRKSAVQGAKVDKRSVTGTSKQKPKSRNVTRKPTAAVGKLVEQAKKLDKASDGVADGDGLDHNKPQAGSKVAAAVNKIEKQVKQQEEIQNLKQKDGTPVRRSQRVNKAVRTSVP</sequence>
<organism evidence="2 3">
    <name type="scientific">Exophiala sideris</name>
    <dbReference type="NCBI Taxonomy" id="1016849"/>
    <lineage>
        <taxon>Eukaryota</taxon>
        <taxon>Fungi</taxon>
        <taxon>Dikarya</taxon>
        <taxon>Ascomycota</taxon>
        <taxon>Pezizomycotina</taxon>
        <taxon>Eurotiomycetes</taxon>
        <taxon>Chaetothyriomycetidae</taxon>
        <taxon>Chaetothyriales</taxon>
        <taxon>Herpotrichiellaceae</taxon>
        <taxon>Exophiala</taxon>
    </lineage>
</organism>
<accession>A0A0D1YEM6</accession>
<dbReference type="Proteomes" id="UP000053599">
    <property type="component" value="Unassembled WGS sequence"/>
</dbReference>